<dbReference type="OrthoDB" id="3763773at2759"/>
<organism evidence="1 2">
    <name type="scientific">Amniculicola lignicola CBS 123094</name>
    <dbReference type="NCBI Taxonomy" id="1392246"/>
    <lineage>
        <taxon>Eukaryota</taxon>
        <taxon>Fungi</taxon>
        <taxon>Dikarya</taxon>
        <taxon>Ascomycota</taxon>
        <taxon>Pezizomycotina</taxon>
        <taxon>Dothideomycetes</taxon>
        <taxon>Pleosporomycetidae</taxon>
        <taxon>Pleosporales</taxon>
        <taxon>Amniculicolaceae</taxon>
        <taxon>Amniculicola</taxon>
    </lineage>
</organism>
<name>A0A6A5WGK1_9PLEO</name>
<gene>
    <name evidence="1" type="ORF">P154DRAFT_407341</name>
</gene>
<protein>
    <submittedName>
        <fullName evidence="1">Uncharacterized protein</fullName>
    </submittedName>
</protein>
<sequence>MDIEQAANVTFDSLTLREKDLARELVRFEGYDKEHLSCYFRAPVLYLDNVLQSLKEHGQKTQTTPRRVELYCDTLIIRSTALIESATTFFCYITARQIEYALGDESVSPAIRLIAGQDFRLSIHAQSLPSPFEIDFQITGQDARLRKTSIPEGAFGFRYIWERKQWREEATNPPNVELSNENWMSMIKEDGTLSGTPFLKDNLPRLLNFQYLVAASHVSINPALSMSLLNWVCLVTSTAAGSMLNAQANSLRTSLAAQFSKTSVSSVPSLNIYSCKQILKSRLLAAQAFEDSFQTYMSAEQSAVNWVYSGADLIRKSDNALDEYNFLSALANKRYDEALEANTYANKTFQDTQTLVNEASAKFKDGVAEWEKDQKIAAAKEIFSALISVGIAIAATVATGGLAAPGAISVVGKVGGTVSRIAKAIAAIKKIIETIQELYEKLEPIIEKLSALFEAIKQMVDAIRRAETALGAPNALKQGNMKLDALNAIAQWDIFDLQVGELEKEFKELDIPNQKDYLLALRSLVVYGKTFLLTQVNLVARGDELATVLLRLEQQKTARPSLEAMMKHFSGNSAMVSILKTAMFDRLMSIRALVFVDVNSYVNAYMYHSLASHPPVLISAVKPVGDYFADAARLQSAVSQFGSTAAIQRKSFKLNDKALDLDIAQVISRFKADGKFGFTVSPTYPAFEGMYRVRLSRVRVHLRGLKAQTPGSLRFTLQTSGRFLDIPEPDDKTASSTRAFIGDPRALVFEKEVGIDGEETITCDGDYGLNRDYTMQTPFTEWTVTIAHGGLKLEDIDVQALTGVEVELLCEVCY</sequence>
<evidence type="ECO:0000313" key="1">
    <source>
        <dbReference type="EMBL" id="KAF2001030.1"/>
    </source>
</evidence>
<reference evidence="1" key="1">
    <citation type="journal article" date="2020" name="Stud. Mycol.">
        <title>101 Dothideomycetes genomes: a test case for predicting lifestyles and emergence of pathogens.</title>
        <authorList>
            <person name="Haridas S."/>
            <person name="Albert R."/>
            <person name="Binder M."/>
            <person name="Bloem J."/>
            <person name="Labutti K."/>
            <person name="Salamov A."/>
            <person name="Andreopoulos B."/>
            <person name="Baker S."/>
            <person name="Barry K."/>
            <person name="Bills G."/>
            <person name="Bluhm B."/>
            <person name="Cannon C."/>
            <person name="Castanera R."/>
            <person name="Culley D."/>
            <person name="Daum C."/>
            <person name="Ezra D."/>
            <person name="Gonzalez J."/>
            <person name="Henrissat B."/>
            <person name="Kuo A."/>
            <person name="Liang C."/>
            <person name="Lipzen A."/>
            <person name="Lutzoni F."/>
            <person name="Magnuson J."/>
            <person name="Mondo S."/>
            <person name="Nolan M."/>
            <person name="Ohm R."/>
            <person name="Pangilinan J."/>
            <person name="Park H.-J."/>
            <person name="Ramirez L."/>
            <person name="Alfaro M."/>
            <person name="Sun H."/>
            <person name="Tritt A."/>
            <person name="Yoshinaga Y."/>
            <person name="Zwiers L.-H."/>
            <person name="Turgeon B."/>
            <person name="Goodwin S."/>
            <person name="Spatafora J."/>
            <person name="Crous P."/>
            <person name="Grigoriev I."/>
        </authorList>
    </citation>
    <scope>NUCLEOTIDE SEQUENCE</scope>
    <source>
        <strain evidence="1">CBS 123094</strain>
    </source>
</reference>
<dbReference type="EMBL" id="ML977585">
    <property type="protein sequence ID" value="KAF2001030.1"/>
    <property type="molecule type" value="Genomic_DNA"/>
</dbReference>
<dbReference type="Proteomes" id="UP000799779">
    <property type="component" value="Unassembled WGS sequence"/>
</dbReference>
<dbReference type="PANTHER" id="PTHR34714">
    <property type="entry name" value="EGF-LIKE DOMAIN-CONTAINING PROTEIN"/>
    <property type="match status" value="1"/>
</dbReference>
<keyword evidence="2" id="KW-1185">Reference proteome</keyword>
<proteinExistence type="predicted"/>
<feature type="non-terminal residue" evidence="1">
    <location>
        <position position="814"/>
    </location>
</feature>
<dbReference type="AlphaFoldDB" id="A0A6A5WGK1"/>
<dbReference type="PANTHER" id="PTHR34714:SF2">
    <property type="entry name" value="EGF-LIKE DOMAIN-CONTAINING PROTEIN"/>
    <property type="match status" value="1"/>
</dbReference>
<evidence type="ECO:0000313" key="2">
    <source>
        <dbReference type="Proteomes" id="UP000799779"/>
    </source>
</evidence>
<accession>A0A6A5WGK1</accession>